<dbReference type="GO" id="GO:0000107">
    <property type="term" value="F:imidazoleglycerol-phosphate synthase activity"/>
    <property type="evidence" value="ECO:0007669"/>
    <property type="project" value="UniProtKB-UniRule"/>
</dbReference>
<dbReference type="AlphaFoldDB" id="A0A6L5YL60"/>
<comment type="similarity">
    <text evidence="3 11 12">Belongs to the HisA/HisF family.</text>
</comment>
<name>A0A6L5YL60_9FIRM</name>
<dbReference type="InterPro" id="IPR011060">
    <property type="entry name" value="RibuloseP-bd_barrel"/>
</dbReference>
<dbReference type="GO" id="GO:0016829">
    <property type="term" value="F:lyase activity"/>
    <property type="evidence" value="ECO:0007669"/>
    <property type="project" value="UniProtKB-KW"/>
</dbReference>
<feature type="active site" evidence="11">
    <location>
        <position position="11"/>
    </location>
</feature>
<dbReference type="InterPro" id="IPR013785">
    <property type="entry name" value="Aldolase_TIM"/>
</dbReference>
<evidence type="ECO:0000256" key="9">
    <source>
        <dbReference type="ARBA" id="ARBA00025475"/>
    </source>
</evidence>
<dbReference type="PANTHER" id="PTHR21235:SF2">
    <property type="entry name" value="IMIDAZOLE GLYCEROL PHOSPHATE SYNTHASE HISHF"/>
    <property type="match status" value="1"/>
</dbReference>
<evidence type="ECO:0000256" key="5">
    <source>
        <dbReference type="ARBA" id="ARBA00022490"/>
    </source>
</evidence>
<evidence type="ECO:0000256" key="4">
    <source>
        <dbReference type="ARBA" id="ARBA00011152"/>
    </source>
</evidence>
<evidence type="ECO:0000256" key="6">
    <source>
        <dbReference type="ARBA" id="ARBA00022605"/>
    </source>
</evidence>
<dbReference type="InterPro" id="IPR004651">
    <property type="entry name" value="HisF"/>
</dbReference>
<dbReference type="EC" id="4.3.2.10" evidence="11"/>
<keyword evidence="7 11" id="KW-0368">Histidine biosynthesis</keyword>
<dbReference type="GO" id="GO:0000105">
    <property type="term" value="P:L-histidine biosynthetic process"/>
    <property type="evidence" value="ECO:0007669"/>
    <property type="project" value="UniProtKB-UniRule"/>
</dbReference>
<reference evidence="13 14" key="1">
    <citation type="submission" date="2019-08" db="EMBL/GenBank/DDBJ databases">
        <title>In-depth cultivation of the pig gut microbiome towards novel bacterial diversity and tailored functional studies.</title>
        <authorList>
            <person name="Wylensek D."/>
            <person name="Hitch T.C.A."/>
            <person name="Clavel T."/>
        </authorList>
    </citation>
    <scope>NUCLEOTIDE SEQUENCE [LARGE SCALE GENOMIC DNA]</scope>
    <source>
        <strain evidence="13 14">WCA3-601-WT-6H</strain>
    </source>
</reference>
<dbReference type="PANTHER" id="PTHR21235">
    <property type="entry name" value="IMIDAZOLE GLYCEROL PHOSPHATE SYNTHASE SUBUNIT HISF/H IGP SYNTHASE SUBUNIT HISF/H"/>
    <property type="match status" value="1"/>
</dbReference>
<keyword evidence="6 11" id="KW-0028">Amino-acid biosynthesis</keyword>
<proteinExistence type="inferred from homology"/>
<accession>A0A6L5YL60</accession>
<feature type="active site" evidence="11">
    <location>
        <position position="130"/>
    </location>
</feature>
<comment type="pathway">
    <text evidence="2 11">Amino-acid biosynthesis; L-histidine biosynthesis; L-histidine from 5-phospho-alpha-D-ribose 1-diphosphate: step 5/9.</text>
</comment>
<evidence type="ECO:0000313" key="13">
    <source>
        <dbReference type="EMBL" id="MST59055.1"/>
    </source>
</evidence>
<dbReference type="RefSeq" id="WP_154498099.1">
    <property type="nucleotide sequence ID" value="NZ_VUMU01000019.1"/>
</dbReference>
<dbReference type="NCBIfam" id="TIGR00735">
    <property type="entry name" value="hisF"/>
    <property type="match status" value="1"/>
</dbReference>
<gene>
    <name evidence="11 13" type="primary">hisF</name>
    <name evidence="13" type="ORF">FYJ59_12575</name>
</gene>
<organism evidence="13 14">
    <name type="scientific">Waltera intestinalis</name>
    <dbReference type="NCBI Taxonomy" id="2606635"/>
    <lineage>
        <taxon>Bacteria</taxon>
        <taxon>Bacillati</taxon>
        <taxon>Bacillota</taxon>
        <taxon>Clostridia</taxon>
        <taxon>Lachnospirales</taxon>
        <taxon>Lachnospiraceae</taxon>
        <taxon>Waltera</taxon>
    </lineage>
</organism>
<evidence type="ECO:0000256" key="3">
    <source>
        <dbReference type="ARBA" id="ARBA00009667"/>
    </source>
</evidence>
<dbReference type="HAMAP" id="MF_01013">
    <property type="entry name" value="HisF"/>
    <property type="match status" value="1"/>
</dbReference>
<dbReference type="Pfam" id="PF00977">
    <property type="entry name" value="His_biosynth"/>
    <property type="match status" value="1"/>
</dbReference>
<evidence type="ECO:0000313" key="14">
    <source>
        <dbReference type="Proteomes" id="UP000476055"/>
    </source>
</evidence>
<comment type="subunit">
    <text evidence="4 11">Heterodimer of HisH and HisF.</text>
</comment>
<evidence type="ECO:0000256" key="7">
    <source>
        <dbReference type="ARBA" id="ARBA00023102"/>
    </source>
</evidence>
<dbReference type="GO" id="GO:0005737">
    <property type="term" value="C:cytoplasm"/>
    <property type="evidence" value="ECO:0007669"/>
    <property type="project" value="UniProtKB-SubCell"/>
</dbReference>
<evidence type="ECO:0000256" key="2">
    <source>
        <dbReference type="ARBA" id="ARBA00005091"/>
    </source>
</evidence>
<keyword evidence="8 11" id="KW-0456">Lyase</keyword>
<dbReference type="Gene3D" id="3.20.20.70">
    <property type="entry name" value="Aldolase class I"/>
    <property type="match status" value="1"/>
</dbReference>
<keyword evidence="14" id="KW-1185">Reference proteome</keyword>
<evidence type="ECO:0000256" key="10">
    <source>
        <dbReference type="ARBA" id="ARBA00047838"/>
    </source>
</evidence>
<dbReference type="SUPFAM" id="SSF51366">
    <property type="entry name" value="Ribulose-phoshate binding barrel"/>
    <property type="match status" value="1"/>
</dbReference>
<dbReference type="CDD" id="cd04731">
    <property type="entry name" value="HisF"/>
    <property type="match status" value="1"/>
</dbReference>
<comment type="subcellular location">
    <subcellularLocation>
        <location evidence="1 11">Cytoplasm</location>
    </subcellularLocation>
</comment>
<dbReference type="FunFam" id="3.20.20.70:FF:000006">
    <property type="entry name" value="Imidazole glycerol phosphate synthase subunit HisF"/>
    <property type="match status" value="1"/>
</dbReference>
<comment type="caution">
    <text evidence="13">The sequence shown here is derived from an EMBL/GenBank/DDBJ whole genome shotgun (WGS) entry which is preliminary data.</text>
</comment>
<protein>
    <recommendedName>
        <fullName evidence="11">Imidazole glycerol phosphate synthase subunit HisF</fullName>
        <ecNumber evidence="11">4.3.2.10</ecNumber>
    </recommendedName>
    <alternativeName>
        <fullName evidence="11">IGP synthase cyclase subunit</fullName>
    </alternativeName>
    <alternativeName>
        <fullName evidence="11">IGP synthase subunit HisF</fullName>
    </alternativeName>
    <alternativeName>
        <fullName evidence="11">ImGP synthase subunit HisF</fullName>
        <shortName evidence="11">IGPS subunit HisF</shortName>
    </alternativeName>
</protein>
<sequence length="253" mass="27189">MHTKRVIPCLDVKDGRVVKGVNFVNFRDAGDPSEVAAAYDAAGADEVVFLDITASADSRATQLEWVRKVASKVFIPFTVGGGIRTVDDFKAILREGADKISVNSAAIMNPRLISDAAEKFGSQCVVVAIDAKKRADGSGWNIYKNGGRVDMGMDAVEWARTAEKMGAGEILLTSMDGDGTKEGYDLALTRVVAESVSIPVIASGGAGQLSHFYDALTEGKAEAVLAASLFHYKELEIRQVKEYLRERGISVRL</sequence>
<dbReference type="EMBL" id="VUMU01000019">
    <property type="protein sequence ID" value="MST59055.1"/>
    <property type="molecule type" value="Genomic_DNA"/>
</dbReference>
<dbReference type="InterPro" id="IPR050064">
    <property type="entry name" value="IGPS_HisA/HisF"/>
</dbReference>
<evidence type="ECO:0000256" key="8">
    <source>
        <dbReference type="ARBA" id="ARBA00023239"/>
    </source>
</evidence>
<evidence type="ECO:0000256" key="11">
    <source>
        <dbReference type="HAMAP-Rule" id="MF_01013"/>
    </source>
</evidence>
<comment type="catalytic activity">
    <reaction evidence="10 11">
        <text>5-[(5-phospho-1-deoxy-D-ribulos-1-ylimino)methylamino]-1-(5-phospho-beta-D-ribosyl)imidazole-4-carboxamide + L-glutamine = D-erythro-1-(imidazol-4-yl)glycerol 3-phosphate + 5-amino-1-(5-phospho-beta-D-ribosyl)imidazole-4-carboxamide + L-glutamate + H(+)</text>
        <dbReference type="Rhea" id="RHEA:24793"/>
        <dbReference type="ChEBI" id="CHEBI:15378"/>
        <dbReference type="ChEBI" id="CHEBI:29985"/>
        <dbReference type="ChEBI" id="CHEBI:58278"/>
        <dbReference type="ChEBI" id="CHEBI:58359"/>
        <dbReference type="ChEBI" id="CHEBI:58475"/>
        <dbReference type="ChEBI" id="CHEBI:58525"/>
        <dbReference type="EC" id="4.3.2.10"/>
    </reaction>
</comment>
<keyword evidence="5 11" id="KW-0963">Cytoplasm</keyword>
<dbReference type="InterPro" id="IPR006062">
    <property type="entry name" value="His_biosynth"/>
</dbReference>
<dbReference type="UniPathway" id="UPA00031">
    <property type="reaction ID" value="UER00010"/>
</dbReference>
<dbReference type="Proteomes" id="UP000476055">
    <property type="component" value="Unassembled WGS sequence"/>
</dbReference>
<evidence type="ECO:0000256" key="1">
    <source>
        <dbReference type="ARBA" id="ARBA00004496"/>
    </source>
</evidence>
<evidence type="ECO:0000256" key="12">
    <source>
        <dbReference type="RuleBase" id="RU003657"/>
    </source>
</evidence>
<comment type="function">
    <text evidence="9 11">IGPS catalyzes the conversion of PRFAR and glutamine to IGP, AICAR and glutamate. The HisF subunit catalyzes the cyclization activity that produces IGP and AICAR from PRFAR using the ammonia provided by the HisH subunit.</text>
</comment>